<dbReference type="EMBL" id="CAVMBE010000003">
    <property type="protein sequence ID" value="CAK3803072.1"/>
    <property type="molecule type" value="Genomic_DNA"/>
</dbReference>
<protein>
    <recommendedName>
        <fullName evidence="2">Sld7 C-terminal domain-containing protein</fullName>
    </recommendedName>
</protein>
<feature type="compositionally biased region" description="Polar residues" evidence="1">
    <location>
        <begin position="299"/>
        <end position="320"/>
    </location>
</feature>
<feature type="compositionally biased region" description="Polar residues" evidence="1">
    <location>
        <begin position="267"/>
        <end position="287"/>
    </location>
</feature>
<evidence type="ECO:0000313" key="3">
    <source>
        <dbReference type="EMBL" id="CAK3803072.1"/>
    </source>
</evidence>
<feature type="domain" description="Sld7 C-terminal" evidence="2">
    <location>
        <begin position="322"/>
        <end position="421"/>
    </location>
</feature>
<reference evidence="3" key="1">
    <citation type="submission" date="2023-11" db="EMBL/GenBank/DDBJ databases">
        <authorList>
            <person name="Alioto T."/>
            <person name="Alioto T."/>
            <person name="Gomez Garrido J."/>
        </authorList>
    </citation>
    <scope>NUCLEOTIDE SEQUENCE</scope>
</reference>
<evidence type="ECO:0000256" key="1">
    <source>
        <dbReference type="SAM" id="MobiDB-lite"/>
    </source>
</evidence>
<comment type="caution">
    <text evidence="3">The sequence shown here is derived from an EMBL/GenBank/DDBJ whole genome shotgun (WGS) entry which is preliminary data.</text>
</comment>
<name>A0AAI9E7C8_9PEZI</name>
<feature type="region of interest" description="Disordered" evidence="1">
    <location>
        <begin position="130"/>
        <end position="154"/>
    </location>
</feature>
<dbReference type="Pfam" id="PF18596">
    <property type="entry name" value="Sld7_C"/>
    <property type="match status" value="1"/>
</dbReference>
<evidence type="ECO:0000313" key="4">
    <source>
        <dbReference type="Proteomes" id="UP001296104"/>
    </source>
</evidence>
<accession>A0AAI9E7C8</accession>
<sequence>MPSWEGDISLADQHRLRGICLSAPGSDKPSIHTGCSLRFLSIVETARIPLHLGVSKPYTVTTACEDTEHWFSSVLLGNLSQDSQESWWQSVQTDSPIGILVAVEGIVATTTSILDKQPRVTELLFFAAKGTSADDGRPPTPPQSSPVESQGVDEISSPEIRVFALPLSSELLNNETSKATPPPSPKVIDEHVEAKLLNPAKNQTIEAADAINELPVRKRRNLNDTFDEAAERRRKARQKGGQAVAAAAAVPIKVEDSMSTLKHRRSVSSTHVPLQNRPLSRSSSIASTRPALAREPSVKPSSLSHIQNAETVAGSPQQASIEKKNKDLVGKMVMAGLRLLGMHRSKARKSRANSLAASPALDQSFEDKDVDRRNDDEYMLIYNQAYKGTCCAFRQYMTTTSLQGQETALRDTVDRLLAIFCNDPITIETKAMEDEYTPGGRRPFGSSALQTAENANPFLQAAVAAKGSQANTPCVKKPKENHLAVDAI</sequence>
<dbReference type="InterPro" id="IPR041260">
    <property type="entry name" value="Sld7_C"/>
</dbReference>
<keyword evidence="4" id="KW-1185">Reference proteome</keyword>
<proteinExistence type="predicted"/>
<dbReference type="AlphaFoldDB" id="A0AAI9E7C8"/>
<gene>
    <name evidence="3" type="ORF">LECACI_7A000893</name>
</gene>
<evidence type="ECO:0000259" key="2">
    <source>
        <dbReference type="Pfam" id="PF18596"/>
    </source>
</evidence>
<organism evidence="3 4">
    <name type="scientific">Lecanosticta acicola</name>
    <dbReference type="NCBI Taxonomy" id="111012"/>
    <lineage>
        <taxon>Eukaryota</taxon>
        <taxon>Fungi</taxon>
        <taxon>Dikarya</taxon>
        <taxon>Ascomycota</taxon>
        <taxon>Pezizomycotina</taxon>
        <taxon>Dothideomycetes</taxon>
        <taxon>Dothideomycetidae</taxon>
        <taxon>Mycosphaerellales</taxon>
        <taxon>Mycosphaerellaceae</taxon>
        <taxon>Lecanosticta</taxon>
    </lineage>
</organism>
<feature type="region of interest" description="Disordered" evidence="1">
    <location>
        <begin position="259"/>
        <end position="320"/>
    </location>
</feature>
<dbReference type="Proteomes" id="UP001296104">
    <property type="component" value="Unassembled WGS sequence"/>
</dbReference>